<keyword evidence="2" id="KW-1185">Reference proteome</keyword>
<evidence type="ECO:0000313" key="2">
    <source>
        <dbReference type="Proteomes" id="UP000003963"/>
    </source>
</evidence>
<sequence length="289" mass="30925">MELSLVRYAWHTAEPVHAVLYYAPETQAATAPLGLPGRWMWYFGCRAAPLGAIGAAAATSVFYHLAPAMVSRSVPVLWDHATPHDFLRARLAAMDAALRRLAGPVLGAPGLVRAAELATAAATVVDGAGGRPLGAANAALPVPDEPHLALWQALTTLREYRGDGHVAVLAGQEIEPCAAHVLAAASGRSPRSDAEKYHKWTEGQWSGAFGELVRRGWLREDGTLTAAGADVRERIEKDTDRLAARPYRALGRARTEELVACVRPFADLVMTAGAVPVPNPVGFDWPPRR</sequence>
<protein>
    <submittedName>
        <fullName evidence="1">Conserved hypothetical alanine-rich protein</fullName>
    </submittedName>
</protein>
<organism evidence="1 2">
    <name type="scientific">Streptomyces himastatinicus ATCC 53653</name>
    <dbReference type="NCBI Taxonomy" id="457427"/>
    <lineage>
        <taxon>Bacteria</taxon>
        <taxon>Bacillati</taxon>
        <taxon>Actinomycetota</taxon>
        <taxon>Actinomycetes</taxon>
        <taxon>Kitasatosporales</taxon>
        <taxon>Streptomycetaceae</taxon>
        <taxon>Streptomyces</taxon>
        <taxon>Streptomyces violaceusniger group</taxon>
    </lineage>
</organism>
<dbReference type="Pfam" id="PF21863">
    <property type="entry name" value="HTH_67"/>
    <property type="match status" value="1"/>
</dbReference>
<name>D9WQF0_9ACTN</name>
<dbReference type="OrthoDB" id="157052at2"/>
<dbReference type="Proteomes" id="UP000003963">
    <property type="component" value="Unassembled WGS sequence"/>
</dbReference>
<evidence type="ECO:0000313" key="1">
    <source>
        <dbReference type="EMBL" id="EFL28083.1"/>
    </source>
</evidence>
<dbReference type="STRING" id="457427.SSOG_07797"/>
<dbReference type="NCBIfam" id="NF047719">
    <property type="entry name" value="SCO6745_fam_HTH"/>
    <property type="match status" value="1"/>
</dbReference>
<dbReference type="HOGENOM" id="CLU_061724_0_0_11"/>
<dbReference type="EMBL" id="GG657754">
    <property type="protein sequence ID" value="EFL28083.1"/>
    <property type="molecule type" value="Genomic_DNA"/>
</dbReference>
<reference evidence="1 2" key="1">
    <citation type="submission" date="2009-02" db="EMBL/GenBank/DDBJ databases">
        <title>Annotation of Streptomyces hygroscopicus strain ATCC 53653.</title>
        <authorList>
            <consortium name="The Broad Institute Genome Sequencing Platform"/>
            <consortium name="Broad Institute Microbial Sequencing Center"/>
            <person name="Fischbach M."/>
            <person name="Godfrey P."/>
            <person name="Ward D."/>
            <person name="Young S."/>
            <person name="Zeng Q."/>
            <person name="Koehrsen M."/>
            <person name="Alvarado L."/>
            <person name="Berlin A.M."/>
            <person name="Bochicchio J."/>
            <person name="Borenstein D."/>
            <person name="Chapman S.B."/>
            <person name="Chen Z."/>
            <person name="Engels R."/>
            <person name="Freedman E."/>
            <person name="Gellesch M."/>
            <person name="Goldberg J."/>
            <person name="Griggs A."/>
            <person name="Gujja S."/>
            <person name="Heilman E.R."/>
            <person name="Heiman D.I."/>
            <person name="Hepburn T.A."/>
            <person name="Howarth C."/>
            <person name="Jen D."/>
            <person name="Larson L."/>
            <person name="Lewis B."/>
            <person name="Mehta T."/>
            <person name="Park D."/>
            <person name="Pearson M."/>
            <person name="Richards J."/>
            <person name="Roberts A."/>
            <person name="Saif S."/>
            <person name="Shea T.D."/>
            <person name="Shenoy N."/>
            <person name="Sisk P."/>
            <person name="Stolte C."/>
            <person name="Sykes S.N."/>
            <person name="Thomson T."/>
            <person name="Walk T."/>
            <person name="White J."/>
            <person name="Yandava C."/>
            <person name="Straight P."/>
            <person name="Clardy J."/>
            <person name="Hung D."/>
            <person name="Kolter R."/>
            <person name="Mekalanos J."/>
            <person name="Walker S."/>
            <person name="Walsh C.T."/>
            <person name="Wieland-Brown L.C."/>
            <person name="Haas B."/>
            <person name="Nusbaum C."/>
            <person name="Birren B."/>
        </authorList>
    </citation>
    <scope>NUCLEOTIDE SEQUENCE [LARGE SCALE GENOMIC DNA]</scope>
    <source>
        <strain evidence="1 2">ATCC 53653</strain>
    </source>
</reference>
<gene>
    <name evidence="1" type="ORF">SSOG_07797</name>
</gene>
<dbReference type="AlphaFoldDB" id="D9WQF0"/>
<dbReference type="InterPro" id="IPR054058">
    <property type="entry name" value="HTH_67"/>
</dbReference>
<dbReference type="RefSeq" id="WP_009719881.1">
    <property type="nucleotide sequence ID" value="NZ_GG657754.1"/>
</dbReference>
<proteinExistence type="predicted"/>
<accession>D9WQF0</accession>